<organism evidence="2 3">
    <name type="scientific">Candidatus Nealsonbacteria bacterium CG01_land_8_20_14_3_00_12</name>
    <dbReference type="NCBI Taxonomy" id="1974697"/>
    <lineage>
        <taxon>Bacteria</taxon>
        <taxon>Candidatus Nealsoniibacteriota</taxon>
    </lineage>
</organism>
<feature type="transmembrane region" description="Helical" evidence="1">
    <location>
        <begin position="33"/>
        <end position="52"/>
    </location>
</feature>
<feature type="transmembrane region" description="Helical" evidence="1">
    <location>
        <begin position="6"/>
        <end position="26"/>
    </location>
</feature>
<dbReference type="AlphaFoldDB" id="A0A2M7EB83"/>
<proteinExistence type="predicted"/>
<gene>
    <name evidence="2" type="ORF">COS09_01935</name>
</gene>
<accession>A0A2M7EB83</accession>
<protein>
    <submittedName>
        <fullName evidence="2">Uncharacterized protein</fullName>
    </submittedName>
</protein>
<comment type="caution">
    <text evidence="2">The sequence shown here is derived from an EMBL/GenBank/DDBJ whole genome shotgun (WGS) entry which is preliminary data.</text>
</comment>
<keyword evidence="1" id="KW-0812">Transmembrane</keyword>
<evidence type="ECO:0000256" key="1">
    <source>
        <dbReference type="SAM" id="Phobius"/>
    </source>
</evidence>
<keyword evidence="1" id="KW-1133">Transmembrane helix</keyword>
<sequence>MGNLLFLLILIFVIINIVQTWLIFAYKILVKGGLIIGAMEAAEAPLIIYLIIKGGIIGFLIVVVVETVQWLVIAYFATKSKIK</sequence>
<reference evidence="3" key="1">
    <citation type="submission" date="2017-09" db="EMBL/GenBank/DDBJ databases">
        <title>Depth-based differentiation of microbial function through sediment-hosted aquifers and enrichment of novel symbionts in the deep terrestrial subsurface.</title>
        <authorList>
            <person name="Probst A.J."/>
            <person name="Ladd B."/>
            <person name="Jarett J.K."/>
            <person name="Geller-Mcgrath D.E."/>
            <person name="Sieber C.M.K."/>
            <person name="Emerson J.B."/>
            <person name="Anantharaman K."/>
            <person name="Thomas B.C."/>
            <person name="Malmstrom R."/>
            <person name="Stieglmeier M."/>
            <person name="Klingl A."/>
            <person name="Woyke T."/>
            <person name="Ryan C.M."/>
            <person name="Banfield J.F."/>
        </authorList>
    </citation>
    <scope>NUCLEOTIDE SEQUENCE [LARGE SCALE GENOMIC DNA]</scope>
</reference>
<evidence type="ECO:0000313" key="2">
    <source>
        <dbReference type="EMBL" id="PIV64978.1"/>
    </source>
</evidence>
<evidence type="ECO:0000313" key="3">
    <source>
        <dbReference type="Proteomes" id="UP000230766"/>
    </source>
</evidence>
<name>A0A2M7EB83_9BACT</name>
<dbReference type="Proteomes" id="UP000230766">
    <property type="component" value="Unassembled WGS sequence"/>
</dbReference>
<dbReference type="EMBL" id="PETJ01000054">
    <property type="protein sequence ID" value="PIV64978.1"/>
    <property type="molecule type" value="Genomic_DNA"/>
</dbReference>
<feature type="transmembrane region" description="Helical" evidence="1">
    <location>
        <begin position="58"/>
        <end position="77"/>
    </location>
</feature>
<keyword evidence="1" id="KW-0472">Membrane</keyword>